<proteinExistence type="predicted"/>
<dbReference type="Proteomes" id="UP000603904">
    <property type="component" value="Unassembled WGS sequence"/>
</dbReference>
<dbReference type="RefSeq" id="WP_204059568.1">
    <property type="nucleotide sequence ID" value="NZ_BAAAGP010000017.1"/>
</dbReference>
<evidence type="ECO:0000313" key="2">
    <source>
        <dbReference type="EMBL" id="GIH42339.1"/>
    </source>
</evidence>
<evidence type="ECO:0000313" key="3">
    <source>
        <dbReference type="Proteomes" id="UP000603904"/>
    </source>
</evidence>
<evidence type="ECO:0000256" key="1">
    <source>
        <dbReference type="SAM" id="MobiDB-lite"/>
    </source>
</evidence>
<reference evidence="2 3" key="1">
    <citation type="submission" date="2021-01" db="EMBL/GenBank/DDBJ databases">
        <title>Whole genome shotgun sequence of Microbispora corallina NBRC 16416.</title>
        <authorList>
            <person name="Komaki H."/>
            <person name="Tamura T."/>
        </authorList>
    </citation>
    <scope>NUCLEOTIDE SEQUENCE [LARGE SCALE GENOMIC DNA]</scope>
    <source>
        <strain evidence="2 3">NBRC 16416</strain>
    </source>
</reference>
<accession>A0ABQ4G5M4</accession>
<feature type="compositionally biased region" description="Polar residues" evidence="1">
    <location>
        <begin position="19"/>
        <end position="43"/>
    </location>
</feature>
<sequence length="103" mass="11745">MTTTTITTAPAHAQDRRSIATTPGSAQSGTEVAAVKTTSHQNRQVRTAQGSAGTWKFTGKLYSTKYACMDAGQQYEREGFPYECRYAYFSYTEQYLYWLYIYY</sequence>
<organism evidence="2 3">
    <name type="scientific">Microbispora corallina</name>
    <dbReference type="NCBI Taxonomy" id="83302"/>
    <lineage>
        <taxon>Bacteria</taxon>
        <taxon>Bacillati</taxon>
        <taxon>Actinomycetota</taxon>
        <taxon>Actinomycetes</taxon>
        <taxon>Streptosporangiales</taxon>
        <taxon>Streptosporangiaceae</taxon>
        <taxon>Microbispora</taxon>
    </lineage>
</organism>
<protein>
    <submittedName>
        <fullName evidence="2">Uncharacterized protein</fullName>
    </submittedName>
</protein>
<name>A0ABQ4G5M4_9ACTN</name>
<comment type="caution">
    <text evidence="2">The sequence shown here is derived from an EMBL/GenBank/DDBJ whole genome shotgun (WGS) entry which is preliminary data.</text>
</comment>
<feature type="region of interest" description="Disordered" evidence="1">
    <location>
        <begin position="1"/>
        <end position="43"/>
    </location>
</feature>
<dbReference type="EMBL" id="BOOC01000030">
    <property type="protein sequence ID" value="GIH42339.1"/>
    <property type="molecule type" value="Genomic_DNA"/>
</dbReference>
<gene>
    <name evidence="2" type="ORF">Mco01_53390</name>
</gene>
<keyword evidence="3" id="KW-1185">Reference proteome</keyword>